<evidence type="ECO:0000256" key="1">
    <source>
        <dbReference type="ARBA" id="ARBA00023015"/>
    </source>
</evidence>
<dbReference type="EMBL" id="QORO01000001">
    <property type="protein sequence ID" value="RCK61323.1"/>
    <property type="molecule type" value="Genomic_DNA"/>
</dbReference>
<evidence type="ECO:0000256" key="3">
    <source>
        <dbReference type="ARBA" id="ARBA00023163"/>
    </source>
</evidence>
<evidence type="ECO:0000259" key="4">
    <source>
        <dbReference type="PROSITE" id="PS50932"/>
    </source>
</evidence>
<proteinExistence type="predicted"/>
<dbReference type="PANTHER" id="PTHR30146">
    <property type="entry name" value="LACI-RELATED TRANSCRIPTIONAL REPRESSOR"/>
    <property type="match status" value="1"/>
</dbReference>
<dbReference type="PROSITE" id="PS50932">
    <property type="entry name" value="HTH_LACI_2"/>
    <property type="match status" value="1"/>
</dbReference>
<dbReference type="Pfam" id="PF13377">
    <property type="entry name" value="Peripla_BP_3"/>
    <property type="match status" value="1"/>
</dbReference>
<dbReference type="Proteomes" id="UP000253508">
    <property type="component" value="Unassembled WGS sequence"/>
</dbReference>
<gene>
    <name evidence="5" type="ORF">DTO57_01340</name>
</gene>
<dbReference type="InterPro" id="IPR000843">
    <property type="entry name" value="HTH_LacI"/>
</dbReference>
<dbReference type="InterPro" id="IPR028082">
    <property type="entry name" value="Peripla_BP_I"/>
</dbReference>
<organism evidence="5 6">
    <name type="scientific">Microbacterium sorbitolivorans</name>
    <dbReference type="NCBI Taxonomy" id="1867410"/>
    <lineage>
        <taxon>Bacteria</taxon>
        <taxon>Bacillati</taxon>
        <taxon>Actinomycetota</taxon>
        <taxon>Actinomycetes</taxon>
        <taxon>Micrococcales</taxon>
        <taxon>Microbacteriaceae</taxon>
        <taxon>Microbacterium</taxon>
    </lineage>
</organism>
<dbReference type="Gene3D" id="3.40.50.2300">
    <property type="match status" value="2"/>
</dbReference>
<dbReference type="GO" id="GO:0000976">
    <property type="term" value="F:transcription cis-regulatory region binding"/>
    <property type="evidence" value="ECO:0007669"/>
    <property type="project" value="TreeGrafter"/>
</dbReference>
<comment type="caution">
    <text evidence="5">The sequence shown here is derived from an EMBL/GenBank/DDBJ whole genome shotgun (WGS) entry which is preliminary data.</text>
</comment>
<keyword evidence="3" id="KW-0804">Transcription</keyword>
<name>A0A367Y624_9MICO</name>
<dbReference type="PANTHER" id="PTHR30146:SF109">
    <property type="entry name" value="HTH-TYPE TRANSCRIPTIONAL REGULATOR GALS"/>
    <property type="match status" value="1"/>
</dbReference>
<evidence type="ECO:0000256" key="2">
    <source>
        <dbReference type="ARBA" id="ARBA00023125"/>
    </source>
</evidence>
<accession>A0A367Y624</accession>
<keyword evidence="1" id="KW-0805">Transcription regulation</keyword>
<keyword evidence="6" id="KW-1185">Reference proteome</keyword>
<dbReference type="GO" id="GO:0003700">
    <property type="term" value="F:DNA-binding transcription factor activity"/>
    <property type="evidence" value="ECO:0007669"/>
    <property type="project" value="TreeGrafter"/>
</dbReference>
<evidence type="ECO:0000313" key="5">
    <source>
        <dbReference type="EMBL" id="RCK61323.1"/>
    </source>
</evidence>
<dbReference type="Pfam" id="PF00356">
    <property type="entry name" value="LacI"/>
    <property type="match status" value="1"/>
</dbReference>
<dbReference type="PROSITE" id="PS00356">
    <property type="entry name" value="HTH_LACI_1"/>
    <property type="match status" value="1"/>
</dbReference>
<dbReference type="AlphaFoldDB" id="A0A367Y624"/>
<dbReference type="Gene3D" id="1.10.260.40">
    <property type="entry name" value="lambda repressor-like DNA-binding domains"/>
    <property type="match status" value="1"/>
</dbReference>
<sequence>MADVAAAAGVSHQTVSRVLNGHSYVKESTRERVLAAIDELGYRRNQAARTLATSRSATIGIVATDTAHFGPSSTVLTVEQAARDEGLFVSIATVASDDPGAAIEQLMDQGVDGIVVVAPHVEVAKLLDEAPVRIPIVVIAARSDAPRESQVAYIAVDQATGAARVADHLVDLGHRGLAHIGGPADWFDAIERSRGFGERARERGAEVRILPAGGWGARQGYDAGREIAAAVAAGEVTAVFAANDYLAIGAMRAFGEAGIRVPGDVSVVGFDDVEGSAFLSPALSTVRQPFAELGRAAVRALLTHGEAARLLPELVERESVDGPPR</sequence>
<dbReference type="CDD" id="cd01574">
    <property type="entry name" value="PBP1_LacI"/>
    <property type="match status" value="1"/>
</dbReference>
<dbReference type="InterPro" id="IPR046335">
    <property type="entry name" value="LacI/GalR-like_sensor"/>
</dbReference>
<dbReference type="SMART" id="SM00354">
    <property type="entry name" value="HTH_LACI"/>
    <property type="match status" value="1"/>
</dbReference>
<dbReference type="OrthoDB" id="9785139at2"/>
<dbReference type="InterPro" id="IPR010982">
    <property type="entry name" value="Lambda_DNA-bd_dom_sf"/>
</dbReference>
<keyword evidence="2" id="KW-0238">DNA-binding</keyword>
<reference evidence="5 6" key="1">
    <citation type="submission" date="2018-07" db="EMBL/GenBank/DDBJ databases">
        <title>Microbacterium endoborsara sp. nov., a novel actinobacterium isolated from Borszczowia aralocaspica.</title>
        <authorList>
            <person name="An D."/>
        </authorList>
    </citation>
    <scope>NUCLEOTIDE SEQUENCE [LARGE SCALE GENOMIC DNA]</scope>
    <source>
        <strain evidence="5 6">C1.15228</strain>
    </source>
</reference>
<dbReference type="SUPFAM" id="SSF53822">
    <property type="entry name" value="Periplasmic binding protein-like I"/>
    <property type="match status" value="1"/>
</dbReference>
<protein>
    <submittedName>
        <fullName evidence="5">LacI family transcriptional regulator</fullName>
    </submittedName>
</protein>
<feature type="domain" description="HTH lacI-type" evidence="4">
    <location>
        <begin position="1"/>
        <end position="53"/>
    </location>
</feature>
<dbReference type="SUPFAM" id="SSF47413">
    <property type="entry name" value="lambda repressor-like DNA-binding domains"/>
    <property type="match status" value="1"/>
</dbReference>
<dbReference type="CDD" id="cd01392">
    <property type="entry name" value="HTH_LacI"/>
    <property type="match status" value="1"/>
</dbReference>
<evidence type="ECO:0000313" key="6">
    <source>
        <dbReference type="Proteomes" id="UP000253508"/>
    </source>
</evidence>